<reference evidence="2" key="1">
    <citation type="submission" date="2015-11" db="EMBL/GenBank/DDBJ databases">
        <authorList>
            <person name="Anvar S.Y."/>
        </authorList>
    </citation>
    <scope>NUCLEOTIDE SEQUENCE [LARGE SCALE GENOMIC DNA]</scope>
</reference>
<dbReference type="KEGG" id="hty:BN2458_PEG1789"/>
<accession>A0A0S4PZ69</accession>
<sequence>MSVCEMIFTPKYKTTPHSPSTINAKMIIMSPLKIHKMWGL</sequence>
<evidence type="ECO:0000313" key="2">
    <source>
        <dbReference type="Proteomes" id="UP000064525"/>
    </source>
</evidence>
<gene>
    <name evidence="1" type="ORF">BN2458_PEG1789</name>
</gene>
<evidence type="ECO:0000313" key="1">
    <source>
        <dbReference type="EMBL" id="CUU40672.1"/>
    </source>
</evidence>
<dbReference type="EMBL" id="LN907858">
    <property type="protein sequence ID" value="CUU40672.1"/>
    <property type="molecule type" value="Genomic_DNA"/>
</dbReference>
<dbReference type="AlphaFoldDB" id="A0A0S4PZ69"/>
<proteinExistence type="predicted"/>
<protein>
    <submittedName>
        <fullName evidence="1">Uncharacterized protein</fullName>
    </submittedName>
</protein>
<dbReference type="PATRIC" id="fig|76936.10.peg.1746"/>
<organism evidence="1 2">
    <name type="scientific">Helicobacter typhlonius</name>
    <dbReference type="NCBI Taxonomy" id="76936"/>
    <lineage>
        <taxon>Bacteria</taxon>
        <taxon>Pseudomonadati</taxon>
        <taxon>Campylobacterota</taxon>
        <taxon>Epsilonproteobacteria</taxon>
        <taxon>Campylobacterales</taxon>
        <taxon>Helicobacteraceae</taxon>
        <taxon>Helicobacter</taxon>
    </lineage>
</organism>
<dbReference type="Proteomes" id="UP000064525">
    <property type="component" value="Chromosome I"/>
</dbReference>
<name>A0A0S4PZ69_9HELI</name>